<evidence type="ECO:0000313" key="2">
    <source>
        <dbReference type="EMBL" id="KKW24016.1"/>
    </source>
</evidence>
<dbReference type="EMBL" id="LCQW01000012">
    <property type="protein sequence ID" value="KKW24016.1"/>
    <property type="molecule type" value="Genomic_DNA"/>
</dbReference>
<accession>A0A0G1WZ31</accession>
<organism evidence="2 3">
    <name type="scientific">Candidatus Kaiserbacteria bacterium GW2011_GWA2_52_12</name>
    <dbReference type="NCBI Taxonomy" id="1618671"/>
    <lineage>
        <taxon>Bacteria</taxon>
        <taxon>Candidatus Kaiseribacteriota</taxon>
    </lineage>
</organism>
<evidence type="ECO:0000256" key="1">
    <source>
        <dbReference type="SAM" id="MobiDB-lite"/>
    </source>
</evidence>
<comment type="caution">
    <text evidence="2">The sequence shown here is derived from an EMBL/GenBank/DDBJ whole genome shotgun (WGS) entry which is preliminary data.</text>
</comment>
<name>A0A0G1WZ31_9BACT</name>
<dbReference type="AlphaFoldDB" id="A0A0G1WZ31"/>
<protein>
    <submittedName>
        <fullName evidence="2">Uncharacterized protein</fullName>
    </submittedName>
</protein>
<sequence>MMCFSRSSRKINRQLAEYRDEAGGEEDDHADYDKDGHNGPHHIDGFFGALIEKETHAIIIYACGARGNGMKYCGYSGGVRLH</sequence>
<evidence type="ECO:0000313" key="3">
    <source>
        <dbReference type="Proteomes" id="UP000034273"/>
    </source>
</evidence>
<dbReference type="STRING" id="1618671.UY67_C0012G0002"/>
<feature type="region of interest" description="Disordered" evidence="1">
    <location>
        <begin position="15"/>
        <end position="37"/>
    </location>
</feature>
<proteinExistence type="predicted"/>
<reference evidence="2 3" key="1">
    <citation type="journal article" date="2015" name="Nature">
        <title>rRNA introns, odd ribosomes, and small enigmatic genomes across a large radiation of phyla.</title>
        <authorList>
            <person name="Brown C.T."/>
            <person name="Hug L.A."/>
            <person name="Thomas B.C."/>
            <person name="Sharon I."/>
            <person name="Castelle C.J."/>
            <person name="Singh A."/>
            <person name="Wilkins M.J."/>
            <person name="Williams K.H."/>
            <person name="Banfield J.F."/>
        </authorList>
    </citation>
    <scope>NUCLEOTIDE SEQUENCE [LARGE SCALE GENOMIC DNA]</scope>
</reference>
<gene>
    <name evidence="2" type="ORF">UY67_C0012G0002</name>
</gene>
<dbReference type="Proteomes" id="UP000034273">
    <property type="component" value="Unassembled WGS sequence"/>
</dbReference>